<evidence type="ECO:0000259" key="6">
    <source>
        <dbReference type="SMART" id="SM00475"/>
    </source>
</evidence>
<keyword evidence="5" id="KW-1133">Transmembrane helix</keyword>
<keyword evidence="2" id="KW-0378">Hydrolase</keyword>
<dbReference type="EMBL" id="JAGTXO010000065">
    <property type="protein sequence ID" value="KAG8457689.1"/>
    <property type="molecule type" value="Genomic_DNA"/>
</dbReference>
<dbReference type="Pfam" id="PF02739">
    <property type="entry name" value="5_3_exonuc_N"/>
    <property type="match status" value="2"/>
</dbReference>
<gene>
    <name evidence="7" type="ORF">KFE25_001475</name>
</gene>
<organism evidence="7 8">
    <name type="scientific">Diacronema lutheri</name>
    <name type="common">Unicellular marine alga</name>
    <name type="synonym">Monochrysis lutheri</name>
    <dbReference type="NCBI Taxonomy" id="2081491"/>
    <lineage>
        <taxon>Eukaryota</taxon>
        <taxon>Haptista</taxon>
        <taxon>Haptophyta</taxon>
        <taxon>Pavlovophyceae</taxon>
        <taxon>Pavlovales</taxon>
        <taxon>Pavlovaceae</taxon>
        <taxon>Diacronema</taxon>
    </lineage>
</organism>
<name>A0A8J6C1M3_DIALT</name>
<dbReference type="InterPro" id="IPR020046">
    <property type="entry name" value="5-3_exonucl_a-hlix_arch_N"/>
</dbReference>
<keyword evidence="8" id="KW-1185">Reference proteome</keyword>
<feature type="compositionally biased region" description="Low complexity" evidence="4">
    <location>
        <begin position="548"/>
        <end position="562"/>
    </location>
</feature>
<dbReference type="AlphaFoldDB" id="A0A8J6C1M3"/>
<evidence type="ECO:0000256" key="5">
    <source>
        <dbReference type="SAM" id="Phobius"/>
    </source>
</evidence>
<dbReference type="InterPro" id="IPR036279">
    <property type="entry name" value="5-3_exonuclease_C_sf"/>
</dbReference>
<dbReference type="GO" id="GO:0008409">
    <property type="term" value="F:5'-3' exonuclease activity"/>
    <property type="evidence" value="ECO:0007669"/>
    <property type="project" value="InterPro"/>
</dbReference>
<dbReference type="PANTHER" id="PTHR42646:SF4">
    <property type="entry name" value="5'-3' EXONUCLEASE FAMILY PROTEIN"/>
    <property type="match status" value="1"/>
</dbReference>
<dbReference type="GO" id="GO:0017108">
    <property type="term" value="F:5'-flap endonuclease activity"/>
    <property type="evidence" value="ECO:0007669"/>
    <property type="project" value="InterPro"/>
</dbReference>
<evidence type="ECO:0000256" key="1">
    <source>
        <dbReference type="ARBA" id="ARBA00022722"/>
    </source>
</evidence>
<dbReference type="GO" id="GO:0033567">
    <property type="term" value="P:DNA replication, Okazaki fragment processing"/>
    <property type="evidence" value="ECO:0007669"/>
    <property type="project" value="InterPro"/>
</dbReference>
<keyword evidence="3" id="KW-0238">DNA-binding</keyword>
<keyword evidence="5" id="KW-0472">Membrane</keyword>
<dbReference type="GO" id="GO:0003677">
    <property type="term" value="F:DNA binding"/>
    <property type="evidence" value="ECO:0007669"/>
    <property type="project" value="UniProtKB-KW"/>
</dbReference>
<sequence length="729" mass="74052">MAAKIVLFSIGYHTRFGGLGAGAASRLLRQSGASRAALAASTARADVASVHAQSAHDDGDGDDGAADDEPLYLIDALPLIYRGYYGIRGSSKAAAAFTSLTTSTGTETTAVFGFASLLGAFLAEHRPKRLAVVVDGPHASLVRKLKIEMLTAVLDDELAVHAAPRVDASGDAAPNRAQDGGALAPPLAISVWRGVPARLAALDKDGARTAEQRLSADGTELPDEAEDADATLAATEQLALRSLAAGRAQAEVSAFCATLGQPRARADAPPAAPLPPPPPPIAAVPSVVDTAVAAAATAAAAAAAATARASLTAFPAYKSSRSATPDPIRLACAALPALLDALGIATLALPLAEADDVIATLAVAELGAAATAGGARARARRVVIVSPDKDFRQLLTEDGRLTILRPRASTAAGTAKRTALHARVAADARARAGSGVPAGGRAPADGRAAVAEAGASVRGRSYEPYTWAHFVAETGLSPDAFCDLAALVGDAVDNVPGVPGVGPVTAAMLLRSHGCVEAVLRWAEAERTATKQRPPAARVARTKRADAPADAGGVGDAPAAPAASRRLPQKALAALNAHGCSALLCKQLVQLDTAVPLPADWAGEIGAGAEMGGLGEGAARERAALGAVDRRTSARAAHAALRARTTRRPPDEATARALLERYEMASGDDDGKGRERIRPMLIGGSLGGMAALVLFIAVSRVLFAYIFTNRAPYTDSAPKRPASGQDMAV</sequence>
<keyword evidence="1" id="KW-0540">Nuclease</keyword>
<feature type="domain" description="5'-3' exonuclease" evidence="6">
    <location>
        <begin position="69"/>
        <end position="607"/>
    </location>
</feature>
<dbReference type="Proteomes" id="UP000751190">
    <property type="component" value="Unassembled WGS sequence"/>
</dbReference>
<dbReference type="InterPro" id="IPR038969">
    <property type="entry name" value="FEN"/>
</dbReference>
<dbReference type="InterPro" id="IPR020045">
    <property type="entry name" value="DNA_polI_H3TH"/>
</dbReference>
<accession>A0A8J6C1M3</accession>
<reference evidence="7" key="1">
    <citation type="submission" date="2021-05" db="EMBL/GenBank/DDBJ databases">
        <title>The genome of the haptophyte Pavlova lutheri (Diacronema luteri, Pavlovales) - a model for lipid biosynthesis in eukaryotic algae.</title>
        <authorList>
            <person name="Hulatt C.J."/>
            <person name="Posewitz M.C."/>
        </authorList>
    </citation>
    <scope>NUCLEOTIDE SEQUENCE</scope>
    <source>
        <strain evidence="7">NIVA-4/92</strain>
    </source>
</reference>
<dbReference type="PANTHER" id="PTHR42646">
    <property type="entry name" value="FLAP ENDONUCLEASE XNI"/>
    <property type="match status" value="1"/>
</dbReference>
<dbReference type="SMART" id="SM00475">
    <property type="entry name" value="53EXOc"/>
    <property type="match status" value="1"/>
</dbReference>
<dbReference type="OrthoDB" id="275278at2759"/>
<dbReference type="SMART" id="SM00279">
    <property type="entry name" value="HhH2"/>
    <property type="match status" value="1"/>
</dbReference>
<feature type="region of interest" description="Disordered" evidence="4">
    <location>
        <begin position="527"/>
        <end position="562"/>
    </location>
</feature>
<evidence type="ECO:0000256" key="2">
    <source>
        <dbReference type="ARBA" id="ARBA00022801"/>
    </source>
</evidence>
<dbReference type="Pfam" id="PF01367">
    <property type="entry name" value="5_3_exonuc"/>
    <property type="match status" value="1"/>
</dbReference>
<evidence type="ECO:0000256" key="3">
    <source>
        <dbReference type="ARBA" id="ARBA00023125"/>
    </source>
</evidence>
<feature type="transmembrane region" description="Helical" evidence="5">
    <location>
        <begin position="681"/>
        <end position="707"/>
    </location>
</feature>
<proteinExistence type="predicted"/>
<dbReference type="InterPro" id="IPR029060">
    <property type="entry name" value="PIN-like_dom_sf"/>
</dbReference>
<evidence type="ECO:0000313" key="7">
    <source>
        <dbReference type="EMBL" id="KAG8457689.1"/>
    </source>
</evidence>
<keyword evidence="5" id="KW-0812">Transmembrane</keyword>
<protein>
    <recommendedName>
        <fullName evidence="6">5'-3' exonuclease domain-containing protein</fullName>
    </recommendedName>
</protein>
<dbReference type="InterPro" id="IPR002421">
    <property type="entry name" value="5-3_exonuclease"/>
</dbReference>
<evidence type="ECO:0000313" key="8">
    <source>
        <dbReference type="Proteomes" id="UP000751190"/>
    </source>
</evidence>
<comment type="caution">
    <text evidence="7">The sequence shown here is derived from an EMBL/GenBank/DDBJ whole genome shotgun (WGS) entry which is preliminary data.</text>
</comment>
<dbReference type="SUPFAM" id="SSF47807">
    <property type="entry name" value="5' to 3' exonuclease, C-terminal subdomain"/>
    <property type="match status" value="1"/>
</dbReference>
<dbReference type="Gene3D" id="1.10.150.20">
    <property type="entry name" value="5' to 3' exonuclease, C-terminal subdomain"/>
    <property type="match status" value="1"/>
</dbReference>
<evidence type="ECO:0000256" key="4">
    <source>
        <dbReference type="SAM" id="MobiDB-lite"/>
    </source>
</evidence>
<dbReference type="SUPFAM" id="SSF88723">
    <property type="entry name" value="PIN domain-like"/>
    <property type="match status" value="2"/>
</dbReference>
<dbReference type="InterPro" id="IPR008918">
    <property type="entry name" value="HhH2"/>
</dbReference>
<dbReference type="Gene3D" id="3.40.50.1010">
    <property type="entry name" value="5'-nuclease"/>
    <property type="match status" value="2"/>
</dbReference>